<dbReference type="PROSITE" id="PS50259">
    <property type="entry name" value="G_PROTEIN_RECEP_F3_4"/>
    <property type="match status" value="1"/>
</dbReference>
<organism evidence="12 13">
    <name type="scientific">Nitzschia inconspicua</name>
    <dbReference type="NCBI Taxonomy" id="303405"/>
    <lineage>
        <taxon>Eukaryota</taxon>
        <taxon>Sar</taxon>
        <taxon>Stramenopiles</taxon>
        <taxon>Ochrophyta</taxon>
        <taxon>Bacillariophyta</taxon>
        <taxon>Bacillariophyceae</taxon>
        <taxon>Bacillariophycidae</taxon>
        <taxon>Bacillariales</taxon>
        <taxon>Bacillariaceae</taxon>
        <taxon>Nitzschia</taxon>
    </lineage>
</organism>
<dbReference type="AlphaFoldDB" id="A0A9K3Q6K6"/>
<protein>
    <submittedName>
        <fullName evidence="12">7 transmembrane sweet-taste receptor of 3 GCPR</fullName>
    </submittedName>
</protein>
<keyword evidence="7" id="KW-0325">Glycoprotein</keyword>
<keyword evidence="6 12" id="KW-0675">Receptor</keyword>
<keyword evidence="5 10" id="KW-0472">Membrane</keyword>
<reference evidence="12" key="1">
    <citation type="journal article" date="2021" name="Sci. Rep.">
        <title>Diploid genomic architecture of Nitzschia inconspicua, an elite biomass production diatom.</title>
        <authorList>
            <person name="Oliver A."/>
            <person name="Podell S."/>
            <person name="Pinowska A."/>
            <person name="Traller J.C."/>
            <person name="Smith S.R."/>
            <person name="McClure R."/>
            <person name="Beliaev A."/>
            <person name="Bohutskyi P."/>
            <person name="Hill E.A."/>
            <person name="Rabines A."/>
            <person name="Zheng H."/>
            <person name="Allen L.Z."/>
            <person name="Kuo A."/>
            <person name="Grigoriev I.V."/>
            <person name="Allen A.E."/>
            <person name="Hazlebeck D."/>
            <person name="Allen E.E."/>
        </authorList>
    </citation>
    <scope>NUCLEOTIDE SEQUENCE</scope>
    <source>
        <strain evidence="12">Hildebrandi</strain>
    </source>
</reference>
<dbReference type="GO" id="GO:0004965">
    <property type="term" value="F:G protein-coupled GABA receptor activity"/>
    <property type="evidence" value="ECO:0007669"/>
    <property type="project" value="InterPro"/>
</dbReference>
<feature type="transmembrane region" description="Helical" evidence="10">
    <location>
        <begin position="614"/>
        <end position="637"/>
    </location>
</feature>
<feature type="compositionally biased region" description="Polar residues" evidence="9">
    <location>
        <begin position="968"/>
        <end position="977"/>
    </location>
</feature>
<comment type="subcellular location">
    <subcellularLocation>
        <location evidence="1">Membrane</location>
        <topology evidence="1">Multi-pass membrane protein</topology>
    </subcellularLocation>
</comment>
<sequence>MHRDRTTLPLRGGTRTTPWSYARTAISAIAALTPVMVAPTVAAFDVPLPCKNTLVCQTAVHPLSVCKTIDEHTFSNPEFIFDSIESTKYCTNPFAFGCFHALDPEWDAQKRRVCNSEDTAETIATGACQVPTDLQYMETRIFAYNWESANLETWLLQIILSEFLDVPTSVETGVPGTQMNFYHPFRAMDGGSTSDFPSLANAAEYGDCLSIPKPQRSPDAAPHNNTGDETYQPCAHIAPEIWSAETARKMANDDGIIEAPQGLGVLGEEGWYIPKYTAVKDLTLLSFLGLQGPENQQKLANTFLRPTTWSDYCFQVSPNNCSEPDGVAIRAPNDETEAGRYFTYNGDFTGHFRATEENNCDLFPENCTGHIADYPCGWSSSVTQQAHHLGIAVASSGPEGGARGYHYDSLLEIWHAANWTKSDVMLYWWSPDSLMDKFEGTDAAFMRISLPKPTQKCVEKRNSNNDDRCSFKDEVRWGDPEGSCDDPPTAIQKVVSKGLWTATHDPSIPEAIRSPSYHLAQLFTLDTLQLFEIFEYRKQLSDPRHAICAWAIDNKKWIEGLLPPGYPRQIQEDNSTIGLRTAAIVMGSFATFLVIGIAVAIFKRRNTKVIKSAQVEFLGLLLVGLLLIATGAIVAAVTVSARSCVATTWLLMVGYTIELVPLLVKISAINVLVHAAKGYKRVILQRKHLFTTDAVITLCVVIYLALWTALDPPVPTTGFVAGTTAQSTEERSFILETSIFCSSERSFWKYVAIAWNGVLLISGSVLAFQSRKIELKDFNESHVVGLMLYSQCFFLIARILINTALREHIRDSALSYAESIIFSVDVIITSLIYFSPKFKNVSNKRKSSILELMGTSIQESGHLREEPISASTVSEGNAGPFNSDAAAPKCPYCGDSQTDTVRALYINQDGATTVKGIASRMQYPSSEDASRGTPLRSSIVSNLEVDDEKERFYGSLSETIEEGDHSSEQQPAVNHKE</sequence>
<evidence type="ECO:0000313" key="13">
    <source>
        <dbReference type="Proteomes" id="UP000693970"/>
    </source>
</evidence>
<accession>A0A9K3Q6K6</accession>
<evidence type="ECO:0000256" key="10">
    <source>
        <dbReference type="SAM" id="Phobius"/>
    </source>
</evidence>
<evidence type="ECO:0000259" key="11">
    <source>
        <dbReference type="PROSITE" id="PS50259"/>
    </source>
</evidence>
<proteinExistence type="predicted"/>
<keyword evidence="2 10" id="KW-0812">Transmembrane</keyword>
<dbReference type="Pfam" id="PF00003">
    <property type="entry name" value="7tm_3"/>
    <property type="match status" value="1"/>
</dbReference>
<name>A0A9K3Q6K6_9STRA</name>
<feature type="transmembrane region" description="Helical" evidence="10">
    <location>
        <begin position="577"/>
        <end position="602"/>
    </location>
</feature>
<feature type="transmembrane region" description="Helical" evidence="10">
    <location>
        <begin position="747"/>
        <end position="769"/>
    </location>
</feature>
<keyword evidence="13" id="KW-1185">Reference proteome</keyword>
<evidence type="ECO:0000256" key="8">
    <source>
        <dbReference type="ARBA" id="ARBA00023224"/>
    </source>
</evidence>
<dbReference type="EMBL" id="JAGRRH010000005">
    <property type="protein sequence ID" value="KAG7370244.1"/>
    <property type="molecule type" value="Genomic_DNA"/>
</dbReference>
<dbReference type="OrthoDB" id="46290at2759"/>
<dbReference type="PANTHER" id="PTHR10519:SF20">
    <property type="entry name" value="G-PROTEIN COUPLED RECEPTOR 156-RELATED"/>
    <property type="match status" value="1"/>
</dbReference>
<feature type="region of interest" description="Disordered" evidence="9">
    <location>
        <begin position="922"/>
        <end position="977"/>
    </location>
</feature>
<keyword evidence="3 10" id="KW-1133">Transmembrane helix</keyword>
<evidence type="ECO:0000256" key="5">
    <source>
        <dbReference type="ARBA" id="ARBA00023136"/>
    </source>
</evidence>
<feature type="transmembrane region" description="Helical" evidence="10">
    <location>
        <begin position="813"/>
        <end position="834"/>
    </location>
</feature>
<evidence type="ECO:0000256" key="3">
    <source>
        <dbReference type="ARBA" id="ARBA00022989"/>
    </source>
</evidence>
<evidence type="ECO:0000256" key="6">
    <source>
        <dbReference type="ARBA" id="ARBA00023170"/>
    </source>
</evidence>
<evidence type="ECO:0000256" key="1">
    <source>
        <dbReference type="ARBA" id="ARBA00004141"/>
    </source>
</evidence>
<feature type="transmembrane region" description="Helical" evidence="10">
    <location>
        <begin position="649"/>
        <end position="676"/>
    </location>
</feature>
<evidence type="ECO:0000256" key="4">
    <source>
        <dbReference type="ARBA" id="ARBA00023040"/>
    </source>
</evidence>
<evidence type="ECO:0000256" key="9">
    <source>
        <dbReference type="SAM" id="MobiDB-lite"/>
    </source>
</evidence>
<feature type="transmembrane region" description="Helical" evidence="10">
    <location>
        <begin position="688"/>
        <end position="710"/>
    </location>
</feature>
<dbReference type="InterPro" id="IPR017978">
    <property type="entry name" value="GPCR_3_C"/>
</dbReference>
<evidence type="ECO:0000256" key="7">
    <source>
        <dbReference type="ARBA" id="ARBA00023180"/>
    </source>
</evidence>
<feature type="transmembrane region" description="Helical" evidence="10">
    <location>
        <begin position="781"/>
        <end position="801"/>
    </location>
</feature>
<dbReference type="PANTHER" id="PTHR10519">
    <property type="entry name" value="GABA-B RECEPTOR"/>
    <property type="match status" value="1"/>
</dbReference>
<feature type="domain" description="G-protein coupled receptors family 3 profile" evidence="11">
    <location>
        <begin position="579"/>
        <end position="837"/>
    </location>
</feature>
<comment type="caution">
    <text evidence="12">The sequence shown here is derived from an EMBL/GenBank/DDBJ whole genome shotgun (WGS) entry which is preliminary data.</text>
</comment>
<keyword evidence="4" id="KW-0297">G-protein coupled receptor</keyword>
<evidence type="ECO:0000256" key="2">
    <source>
        <dbReference type="ARBA" id="ARBA00022692"/>
    </source>
</evidence>
<keyword evidence="8" id="KW-0807">Transducer</keyword>
<evidence type="ECO:0000313" key="12">
    <source>
        <dbReference type="EMBL" id="KAG7370244.1"/>
    </source>
</evidence>
<dbReference type="Proteomes" id="UP000693970">
    <property type="component" value="Unassembled WGS sequence"/>
</dbReference>
<dbReference type="InterPro" id="IPR002455">
    <property type="entry name" value="GPCR3_GABA-B"/>
</dbReference>
<dbReference type="GO" id="GO:0038039">
    <property type="term" value="C:G protein-coupled receptor heterodimeric complex"/>
    <property type="evidence" value="ECO:0007669"/>
    <property type="project" value="TreeGrafter"/>
</dbReference>
<gene>
    <name evidence="12" type="ORF">IV203_027990</name>
</gene>
<reference evidence="12" key="2">
    <citation type="submission" date="2021-04" db="EMBL/GenBank/DDBJ databases">
        <authorList>
            <person name="Podell S."/>
        </authorList>
    </citation>
    <scope>NUCLEOTIDE SEQUENCE</scope>
    <source>
        <strain evidence="12">Hildebrandi</strain>
    </source>
</reference>